<feature type="transmembrane region" description="Helical" evidence="3">
    <location>
        <begin position="138"/>
        <end position="156"/>
    </location>
</feature>
<dbReference type="EMBL" id="AAFI02000005">
    <property type="protein sequence ID" value="EAL72541.1"/>
    <property type="molecule type" value="Genomic_DNA"/>
</dbReference>
<dbReference type="Proteomes" id="UP000002195">
    <property type="component" value="Unassembled WGS sequence"/>
</dbReference>
<keyword evidence="3" id="KW-0472">Membrane</keyword>
<evidence type="ECO:0000256" key="3">
    <source>
        <dbReference type="SAM" id="Phobius"/>
    </source>
</evidence>
<keyword evidence="3" id="KW-0812">Transmembrane</keyword>
<keyword evidence="1" id="KW-0175">Coiled coil</keyword>
<evidence type="ECO:0008006" key="6">
    <source>
        <dbReference type="Google" id="ProtNLM"/>
    </source>
</evidence>
<dbReference type="PaxDb" id="44689-DDB0191013"/>
<dbReference type="InterPro" id="IPR052145">
    <property type="entry name" value="Mediator/Homeobox_domain"/>
</dbReference>
<feature type="region of interest" description="Disordered" evidence="2">
    <location>
        <begin position="1"/>
        <end position="99"/>
    </location>
</feature>
<dbReference type="AlphaFoldDB" id="Q55BS8"/>
<dbReference type="KEGG" id="ddi:DDB_G0270382"/>
<dbReference type="GlyGen" id="Q55BS8">
    <property type="glycosylation" value="1 site"/>
</dbReference>
<dbReference type="VEuPathDB" id="AmoebaDB:DDB_G0270382"/>
<dbReference type="PANTHER" id="PTHR24330:SF19">
    <property type="entry name" value="MEDIATOR OF RNA POLYMERASE II TRANSCRIPTION SUBUNIT 29"/>
    <property type="match status" value="1"/>
</dbReference>
<dbReference type="GeneID" id="8617726"/>
<evidence type="ECO:0000313" key="5">
    <source>
        <dbReference type="Proteomes" id="UP000002195"/>
    </source>
</evidence>
<dbReference type="eggNOG" id="ENOG502SSHH">
    <property type="taxonomic scope" value="Eukaryota"/>
</dbReference>
<keyword evidence="5" id="KW-1185">Reference proteome</keyword>
<sequence length="324" mass="37950">MAKITEDNRKPTIEECSSDEETTNNSHGHSHSHNDHGHSHSHNDHSHSHGPTPQQKQQQQQQQQQKQQQQQQKQQSHGHSHGDGGSCGHSHGSDEPEKPINKSKTAIKFFILFLLVPLFFSLPFILKRAGEIVANNRVYLIYIWALYAVVLTAVIYMKRHLQSINNFVNQNLIWVIFTLGIFIFLDIPKMIQQVDLRTEVLYVWCTITMIPNIIFFFFDDTDHKTNERLEEEKEERKKKKETEKRARLEEKKKAKIKEKMKKYSPTQLRLMNAAVYLGITLLVVLLGWQTYRWYLKTQQNIIDRNRQATQQSDYVGKNDFDIEG</sequence>
<dbReference type="STRING" id="44689.Q55BS8"/>
<feature type="compositionally biased region" description="Low complexity" evidence="2">
    <location>
        <begin position="54"/>
        <end position="77"/>
    </location>
</feature>
<dbReference type="HOGENOM" id="CLU_859000_0_0_1"/>
<gene>
    <name evidence="4" type="ORF">DDB_G0270382</name>
</gene>
<proteinExistence type="predicted"/>
<evidence type="ECO:0000256" key="1">
    <source>
        <dbReference type="SAM" id="Coils"/>
    </source>
</evidence>
<feature type="compositionally biased region" description="Basic and acidic residues" evidence="2">
    <location>
        <begin position="32"/>
        <end position="47"/>
    </location>
</feature>
<dbReference type="SUPFAM" id="SSF81995">
    <property type="entry name" value="beta-sandwich domain of Sec23/24"/>
    <property type="match status" value="1"/>
</dbReference>
<name>Q55BS8_DICDI</name>
<reference evidence="4 5" key="1">
    <citation type="journal article" date="2005" name="Nature">
        <title>The genome of the social amoeba Dictyostelium discoideum.</title>
        <authorList>
            <consortium name="The Dictyostelium discoideum Sequencing Consortium"/>
            <person name="Eichinger L."/>
            <person name="Pachebat J.A."/>
            <person name="Glockner G."/>
            <person name="Rajandream M.A."/>
            <person name="Sucgang R."/>
            <person name="Berriman M."/>
            <person name="Song J."/>
            <person name="Olsen R."/>
            <person name="Szafranski K."/>
            <person name="Xu Q."/>
            <person name="Tunggal B."/>
            <person name="Kummerfeld S."/>
            <person name="Madera M."/>
            <person name="Konfortov B.A."/>
            <person name="Rivero F."/>
            <person name="Bankier A.T."/>
            <person name="Lehmann R."/>
            <person name="Hamlin N."/>
            <person name="Davies R."/>
            <person name="Gaudet P."/>
            <person name="Fey P."/>
            <person name="Pilcher K."/>
            <person name="Chen G."/>
            <person name="Saunders D."/>
            <person name="Sodergren E."/>
            <person name="Davis P."/>
            <person name="Kerhornou A."/>
            <person name="Nie X."/>
            <person name="Hall N."/>
            <person name="Anjard C."/>
            <person name="Hemphill L."/>
            <person name="Bason N."/>
            <person name="Farbrother P."/>
            <person name="Desany B."/>
            <person name="Just E."/>
            <person name="Morio T."/>
            <person name="Rost R."/>
            <person name="Churcher C."/>
            <person name="Cooper J."/>
            <person name="Haydock S."/>
            <person name="van Driessche N."/>
            <person name="Cronin A."/>
            <person name="Goodhead I."/>
            <person name="Muzny D."/>
            <person name="Mourier T."/>
            <person name="Pain A."/>
            <person name="Lu M."/>
            <person name="Harper D."/>
            <person name="Lindsay R."/>
            <person name="Hauser H."/>
            <person name="James K."/>
            <person name="Quiles M."/>
            <person name="Madan Babu M."/>
            <person name="Saito T."/>
            <person name="Buchrieser C."/>
            <person name="Wardroper A."/>
            <person name="Felder M."/>
            <person name="Thangavelu M."/>
            <person name="Johnson D."/>
            <person name="Knights A."/>
            <person name="Loulseged H."/>
            <person name="Mungall K."/>
            <person name="Oliver K."/>
            <person name="Price C."/>
            <person name="Quail M.A."/>
            <person name="Urushihara H."/>
            <person name="Hernandez J."/>
            <person name="Rabbinowitsch E."/>
            <person name="Steffen D."/>
            <person name="Sanders M."/>
            <person name="Ma J."/>
            <person name="Kohara Y."/>
            <person name="Sharp S."/>
            <person name="Simmonds M."/>
            <person name="Spiegler S."/>
            <person name="Tivey A."/>
            <person name="Sugano S."/>
            <person name="White B."/>
            <person name="Walker D."/>
            <person name="Woodward J."/>
            <person name="Winckler T."/>
            <person name="Tanaka Y."/>
            <person name="Shaulsky G."/>
            <person name="Schleicher M."/>
            <person name="Weinstock G."/>
            <person name="Rosenthal A."/>
            <person name="Cox E.C."/>
            <person name="Chisholm R.L."/>
            <person name="Gibbs R."/>
            <person name="Loomis W.F."/>
            <person name="Platzer M."/>
            <person name="Kay R.R."/>
            <person name="Williams J."/>
            <person name="Dear P.H."/>
            <person name="Noegel A.A."/>
            <person name="Barrell B."/>
            <person name="Kuspa A."/>
        </authorList>
    </citation>
    <scope>NUCLEOTIDE SEQUENCE [LARGE SCALE GENOMIC DNA]</scope>
    <source>
        <strain evidence="4 5">AX4</strain>
    </source>
</reference>
<feature type="transmembrane region" description="Helical" evidence="3">
    <location>
        <begin position="200"/>
        <end position="218"/>
    </location>
</feature>
<keyword evidence="3" id="KW-1133">Transmembrane helix</keyword>
<dbReference type="dictyBase" id="DDB_G0270382"/>
<accession>Q55BS8</accession>
<organism evidence="4 5">
    <name type="scientific">Dictyostelium discoideum</name>
    <name type="common">Social amoeba</name>
    <dbReference type="NCBI Taxonomy" id="44689"/>
    <lineage>
        <taxon>Eukaryota</taxon>
        <taxon>Amoebozoa</taxon>
        <taxon>Evosea</taxon>
        <taxon>Eumycetozoa</taxon>
        <taxon>Dictyostelia</taxon>
        <taxon>Dictyosteliales</taxon>
        <taxon>Dictyosteliaceae</taxon>
        <taxon>Dictyostelium</taxon>
    </lineage>
</organism>
<comment type="caution">
    <text evidence="4">The sequence shown here is derived from an EMBL/GenBank/DDBJ whole genome shotgun (WGS) entry which is preliminary data.</text>
</comment>
<dbReference type="OMA" id="EVLYVWC"/>
<feature type="compositionally biased region" description="Basic and acidic residues" evidence="2">
    <location>
        <begin position="1"/>
        <end position="13"/>
    </location>
</feature>
<dbReference type="InParanoid" id="Q55BS8"/>
<evidence type="ECO:0000256" key="2">
    <source>
        <dbReference type="SAM" id="MobiDB-lite"/>
    </source>
</evidence>
<protein>
    <recommendedName>
        <fullName evidence="6">Transmembrane protein</fullName>
    </recommendedName>
</protein>
<feature type="coiled-coil region" evidence="1">
    <location>
        <begin position="226"/>
        <end position="259"/>
    </location>
</feature>
<evidence type="ECO:0000313" key="4">
    <source>
        <dbReference type="EMBL" id="EAL72541.1"/>
    </source>
</evidence>
<dbReference type="RefSeq" id="XP_646753.1">
    <property type="nucleotide sequence ID" value="XM_641661.1"/>
</dbReference>
<feature type="transmembrane region" description="Helical" evidence="3">
    <location>
        <begin position="270"/>
        <end position="288"/>
    </location>
</feature>
<feature type="transmembrane region" description="Helical" evidence="3">
    <location>
        <begin position="168"/>
        <end position="188"/>
    </location>
</feature>
<feature type="transmembrane region" description="Helical" evidence="3">
    <location>
        <begin position="106"/>
        <end position="126"/>
    </location>
</feature>
<dbReference type="PANTHER" id="PTHR24330">
    <property type="entry name" value="HOMEOBOX PROTEIN BARH-LIKE"/>
    <property type="match status" value="1"/>
</dbReference>